<evidence type="ECO:0000259" key="10">
    <source>
        <dbReference type="Pfam" id="PF20268"/>
    </source>
</evidence>
<evidence type="ECO:0000256" key="1">
    <source>
        <dbReference type="ARBA" id="ARBA00004123"/>
    </source>
</evidence>
<keyword evidence="4" id="KW-0963">Cytoplasm</keyword>
<dbReference type="NCBIfam" id="TIGR00291">
    <property type="entry name" value="RNA_SBDS"/>
    <property type="match status" value="1"/>
</dbReference>
<evidence type="ECO:0000313" key="11">
    <source>
        <dbReference type="EMBL" id="PWN40395.1"/>
    </source>
</evidence>
<evidence type="ECO:0000256" key="2">
    <source>
        <dbReference type="ARBA" id="ARBA00004496"/>
    </source>
</evidence>
<dbReference type="InterPro" id="IPR036786">
    <property type="entry name" value="Ribosome_mat_SBDS_N_sf"/>
</dbReference>
<dbReference type="FunCoup" id="A0A316VY40">
    <property type="interactions" value="440"/>
</dbReference>
<dbReference type="InterPro" id="IPR019783">
    <property type="entry name" value="SDO1/SBDS_N"/>
</dbReference>
<evidence type="ECO:0000256" key="6">
    <source>
        <dbReference type="ARBA" id="ARBA00023242"/>
    </source>
</evidence>
<reference evidence="11 12" key="1">
    <citation type="journal article" date="2018" name="Mol. Biol. Evol.">
        <title>Broad Genomic Sampling Reveals a Smut Pathogenic Ancestry of the Fungal Clade Ustilaginomycotina.</title>
        <authorList>
            <person name="Kijpornyongpan T."/>
            <person name="Mondo S.J."/>
            <person name="Barry K."/>
            <person name="Sandor L."/>
            <person name="Lee J."/>
            <person name="Lipzen A."/>
            <person name="Pangilinan J."/>
            <person name="LaButti K."/>
            <person name="Hainaut M."/>
            <person name="Henrissat B."/>
            <person name="Grigoriev I.V."/>
            <person name="Spatafora J.W."/>
            <person name="Aime M.C."/>
        </authorList>
    </citation>
    <scope>NUCLEOTIDE SEQUENCE [LARGE SCALE GENOMIC DNA]</scope>
    <source>
        <strain evidence="11 12">MCA 4658</strain>
    </source>
</reference>
<dbReference type="OrthoDB" id="10253092at2759"/>
<proteinExistence type="inferred from homology"/>
<dbReference type="InParanoid" id="A0A316VY40"/>
<feature type="domain" description="Ribosome maturation protein SDO1/SBDS central" evidence="9">
    <location>
        <begin position="98"/>
        <end position="161"/>
    </location>
</feature>
<dbReference type="Pfam" id="PF09377">
    <property type="entry name" value="SBDS_domain_II"/>
    <property type="match status" value="1"/>
</dbReference>
<keyword evidence="6" id="KW-0539">Nucleus</keyword>
<keyword evidence="12" id="KW-1185">Reference proteome</keyword>
<comment type="subcellular location">
    <subcellularLocation>
        <location evidence="2">Cytoplasm</location>
    </subcellularLocation>
    <subcellularLocation>
        <location evidence="1">Nucleus</location>
    </subcellularLocation>
</comment>
<dbReference type="SUPFAM" id="SSF109728">
    <property type="entry name" value="Hypothetical protein AF0491, middle domain"/>
    <property type="match status" value="1"/>
</dbReference>
<dbReference type="AlphaFoldDB" id="A0A316VY40"/>
<dbReference type="GO" id="GO:0005737">
    <property type="term" value="C:cytoplasm"/>
    <property type="evidence" value="ECO:0007669"/>
    <property type="project" value="UniProtKB-SubCell"/>
</dbReference>
<evidence type="ECO:0000259" key="8">
    <source>
        <dbReference type="Pfam" id="PF01172"/>
    </source>
</evidence>
<gene>
    <name evidence="11" type="ORF">IE81DRAFT_277508</name>
</gene>
<evidence type="ECO:0000256" key="3">
    <source>
        <dbReference type="ARBA" id="ARBA00007433"/>
    </source>
</evidence>
<protein>
    <submittedName>
        <fullName evidence="11">Putative Shwachman-Bodian-diamond syndrome protein</fullName>
    </submittedName>
</protein>
<evidence type="ECO:0000259" key="9">
    <source>
        <dbReference type="Pfam" id="PF09377"/>
    </source>
</evidence>
<dbReference type="Pfam" id="PF20268">
    <property type="entry name" value="SBDS_C"/>
    <property type="match status" value="1"/>
</dbReference>
<dbReference type="STRING" id="1522189.A0A316VY40"/>
<dbReference type="PANTHER" id="PTHR10927:SF1">
    <property type="entry name" value="RIBOSOME MATURATION PROTEIN SBDS"/>
    <property type="match status" value="1"/>
</dbReference>
<dbReference type="InterPro" id="IPR018978">
    <property type="entry name" value="SDO1/SBDS_central"/>
</dbReference>
<dbReference type="Gene3D" id="3.30.70.240">
    <property type="match status" value="1"/>
</dbReference>
<dbReference type="Proteomes" id="UP000245783">
    <property type="component" value="Unassembled WGS sequence"/>
</dbReference>
<feature type="non-terminal residue" evidence="11">
    <location>
        <position position="1"/>
    </location>
</feature>
<name>A0A316VY40_9BASI</name>
<dbReference type="SUPFAM" id="SSF89895">
    <property type="entry name" value="FYSH domain"/>
    <property type="match status" value="1"/>
</dbReference>
<comment type="similarity">
    <text evidence="3">Belongs to the SDO1/SBDS family.</text>
</comment>
<dbReference type="GO" id="GO:0005634">
    <property type="term" value="C:nucleus"/>
    <property type="evidence" value="ECO:0007669"/>
    <property type="project" value="UniProtKB-SubCell"/>
</dbReference>
<sequence length="238" mass="26793">LTNVSVVRYKRSGKRFEVACYKNKVREWRTGVEKDLDEVLQIKSIFVNVSKGQTASKEDVEKAFPGLNTDEALLEILKKGDLQVGEKERSHELSNSFREIATGVAEKCVDPGSQRPYTVGIIEKAMHDAGYSIKTGRSAKQQVLDVIKLLQSSDTLPIERAKMRVRITMSNKEGKKLKEKLLPLVEKVEEDDWTEDWELIASIDPGALRQINELLENETKGRGRVETLSFSSIADGDE</sequence>
<dbReference type="PROSITE" id="PS01267">
    <property type="entry name" value="UPF0023"/>
    <property type="match status" value="1"/>
</dbReference>
<evidence type="ECO:0000256" key="4">
    <source>
        <dbReference type="ARBA" id="ARBA00022490"/>
    </source>
</evidence>
<dbReference type="Gene3D" id="3.30.1250.10">
    <property type="entry name" value="Ribosome maturation protein SBDS, N-terminal domain"/>
    <property type="match status" value="1"/>
</dbReference>
<accession>A0A316VY40</accession>
<dbReference type="Gene3D" id="1.10.10.900">
    <property type="entry name" value="SBDS protein C-terminal domain, subdomain 1"/>
    <property type="match status" value="1"/>
</dbReference>
<evidence type="ECO:0000256" key="5">
    <source>
        <dbReference type="ARBA" id="ARBA00022517"/>
    </source>
</evidence>
<feature type="domain" description="Ribosome maturation protein SDO1/SBDS N-terminal" evidence="8">
    <location>
        <begin position="3"/>
        <end position="89"/>
    </location>
</feature>
<dbReference type="GeneID" id="37033347"/>
<dbReference type="InterPro" id="IPR039100">
    <property type="entry name" value="Sdo1/SBDS-like"/>
</dbReference>
<dbReference type="InterPro" id="IPR018023">
    <property type="entry name" value="Ribosome_mat_SBDS_CS"/>
</dbReference>
<organism evidence="11 12">
    <name type="scientific">Ceraceosorus guamensis</name>
    <dbReference type="NCBI Taxonomy" id="1522189"/>
    <lineage>
        <taxon>Eukaryota</taxon>
        <taxon>Fungi</taxon>
        <taxon>Dikarya</taxon>
        <taxon>Basidiomycota</taxon>
        <taxon>Ustilaginomycotina</taxon>
        <taxon>Exobasidiomycetes</taxon>
        <taxon>Ceraceosorales</taxon>
        <taxon>Ceraceosoraceae</taxon>
        <taxon>Ceraceosorus</taxon>
    </lineage>
</organism>
<dbReference type="InterPro" id="IPR002140">
    <property type="entry name" value="Sdo1/SBDS"/>
</dbReference>
<feature type="non-terminal residue" evidence="11">
    <location>
        <position position="238"/>
    </location>
</feature>
<dbReference type="InterPro" id="IPR037188">
    <property type="entry name" value="Sdo1/SBDS_central_sf"/>
</dbReference>
<dbReference type="PANTHER" id="PTHR10927">
    <property type="entry name" value="RIBOSOME MATURATION PROTEIN SBDS"/>
    <property type="match status" value="1"/>
</dbReference>
<dbReference type="RefSeq" id="XP_025367555.1">
    <property type="nucleotide sequence ID" value="XM_025511477.1"/>
</dbReference>
<comment type="subunit">
    <text evidence="7">Associates with the 60S ribosomal subunit.</text>
</comment>
<dbReference type="GO" id="GO:0042256">
    <property type="term" value="P:cytosolic ribosome assembly"/>
    <property type="evidence" value="ECO:0007669"/>
    <property type="project" value="InterPro"/>
</dbReference>
<dbReference type="InterPro" id="IPR046928">
    <property type="entry name" value="SDO1/SBDS_C"/>
</dbReference>
<evidence type="ECO:0000256" key="7">
    <source>
        <dbReference type="ARBA" id="ARBA00049708"/>
    </source>
</evidence>
<keyword evidence="5" id="KW-0690">Ribosome biogenesis</keyword>
<feature type="domain" description="Ribosome maturation protein SDO1/SBDS C-terminal" evidence="10">
    <location>
        <begin position="163"/>
        <end position="229"/>
    </location>
</feature>
<evidence type="ECO:0000313" key="12">
    <source>
        <dbReference type="Proteomes" id="UP000245783"/>
    </source>
</evidence>
<dbReference type="Pfam" id="PF01172">
    <property type="entry name" value="SBDS_N"/>
    <property type="match status" value="1"/>
</dbReference>
<dbReference type="EMBL" id="KZ819419">
    <property type="protein sequence ID" value="PWN40395.1"/>
    <property type="molecule type" value="Genomic_DNA"/>
</dbReference>